<reference evidence="1 2" key="1">
    <citation type="journal article" date="2021" name="BMC Genomics">
        <title>Datura genome reveals duplications of psychoactive alkaloid biosynthetic genes and high mutation rate following tissue culture.</title>
        <authorList>
            <person name="Rajewski A."/>
            <person name="Carter-House D."/>
            <person name="Stajich J."/>
            <person name="Litt A."/>
        </authorList>
    </citation>
    <scope>NUCLEOTIDE SEQUENCE [LARGE SCALE GENOMIC DNA]</scope>
    <source>
        <strain evidence="1">AR-01</strain>
    </source>
</reference>
<name>A0ABS8S4E2_DATST</name>
<protein>
    <submittedName>
        <fullName evidence="1">Uncharacterized protein</fullName>
    </submittedName>
</protein>
<gene>
    <name evidence="1" type="ORF">HAX54_019868</name>
</gene>
<evidence type="ECO:0000313" key="2">
    <source>
        <dbReference type="Proteomes" id="UP000823775"/>
    </source>
</evidence>
<evidence type="ECO:0000313" key="1">
    <source>
        <dbReference type="EMBL" id="MCD7453125.1"/>
    </source>
</evidence>
<keyword evidence="2" id="KW-1185">Reference proteome</keyword>
<feature type="non-terminal residue" evidence="1">
    <location>
        <position position="1"/>
    </location>
</feature>
<sequence length="59" mass="5889">ISVPIGFSGPNGAAAGVGAQYSQRLENLKEARMAGGGSVKEVQSKAELENIIGDGSSAI</sequence>
<proteinExistence type="predicted"/>
<organism evidence="1 2">
    <name type="scientific">Datura stramonium</name>
    <name type="common">Jimsonweed</name>
    <name type="synonym">Common thornapple</name>
    <dbReference type="NCBI Taxonomy" id="4076"/>
    <lineage>
        <taxon>Eukaryota</taxon>
        <taxon>Viridiplantae</taxon>
        <taxon>Streptophyta</taxon>
        <taxon>Embryophyta</taxon>
        <taxon>Tracheophyta</taxon>
        <taxon>Spermatophyta</taxon>
        <taxon>Magnoliopsida</taxon>
        <taxon>eudicotyledons</taxon>
        <taxon>Gunneridae</taxon>
        <taxon>Pentapetalae</taxon>
        <taxon>asterids</taxon>
        <taxon>lamiids</taxon>
        <taxon>Solanales</taxon>
        <taxon>Solanaceae</taxon>
        <taxon>Solanoideae</taxon>
        <taxon>Datureae</taxon>
        <taxon>Datura</taxon>
    </lineage>
</organism>
<dbReference type="Proteomes" id="UP000823775">
    <property type="component" value="Unassembled WGS sequence"/>
</dbReference>
<comment type="caution">
    <text evidence="1">The sequence shown here is derived from an EMBL/GenBank/DDBJ whole genome shotgun (WGS) entry which is preliminary data.</text>
</comment>
<accession>A0ABS8S4E2</accession>
<dbReference type="EMBL" id="JACEIK010000241">
    <property type="protein sequence ID" value="MCD7453125.1"/>
    <property type="molecule type" value="Genomic_DNA"/>
</dbReference>